<organism evidence="9">
    <name type="scientific">Soboliphyme baturini</name>
    <dbReference type="NCBI Taxonomy" id="241478"/>
    <lineage>
        <taxon>Eukaryota</taxon>
        <taxon>Metazoa</taxon>
        <taxon>Ecdysozoa</taxon>
        <taxon>Nematoda</taxon>
        <taxon>Enoplea</taxon>
        <taxon>Dorylaimia</taxon>
        <taxon>Dioctophymatida</taxon>
        <taxon>Dioctophymatoidea</taxon>
        <taxon>Soboliphymatidae</taxon>
        <taxon>Soboliphyme</taxon>
    </lineage>
</organism>
<gene>
    <name evidence="7" type="ORF">SBAD_LOCUS3236</name>
</gene>
<feature type="active site" description="Glycyl thioester intermediate" evidence="5">
    <location>
        <position position="149"/>
    </location>
</feature>
<evidence type="ECO:0000256" key="3">
    <source>
        <dbReference type="ARBA" id="ARBA00022679"/>
    </source>
</evidence>
<dbReference type="EC" id="2.3.2.26" evidence="2"/>
<dbReference type="OrthoDB" id="8068875at2759"/>
<evidence type="ECO:0000256" key="4">
    <source>
        <dbReference type="ARBA" id="ARBA00022786"/>
    </source>
</evidence>
<evidence type="ECO:0000256" key="5">
    <source>
        <dbReference type="PROSITE-ProRule" id="PRU00104"/>
    </source>
</evidence>
<dbReference type="PROSITE" id="PS50237">
    <property type="entry name" value="HECT"/>
    <property type="match status" value="1"/>
</dbReference>
<dbReference type="Pfam" id="PF00632">
    <property type="entry name" value="HECT"/>
    <property type="match status" value="1"/>
</dbReference>
<reference evidence="7 8" key="2">
    <citation type="submission" date="2018-11" db="EMBL/GenBank/DDBJ databases">
        <authorList>
            <consortium name="Pathogen Informatics"/>
        </authorList>
    </citation>
    <scope>NUCLEOTIDE SEQUENCE [LARGE SCALE GENOMIC DNA]</scope>
</reference>
<evidence type="ECO:0000313" key="8">
    <source>
        <dbReference type="Proteomes" id="UP000270296"/>
    </source>
</evidence>
<dbReference type="InterPro" id="IPR035983">
    <property type="entry name" value="Hect_E3_ubiquitin_ligase"/>
</dbReference>
<keyword evidence="8" id="KW-1185">Reference proteome</keyword>
<name>A0A183IHZ1_9BILA</name>
<keyword evidence="3" id="KW-0808">Transferase</keyword>
<dbReference type="GO" id="GO:0006511">
    <property type="term" value="P:ubiquitin-dependent protein catabolic process"/>
    <property type="evidence" value="ECO:0007669"/>
    <property type="project" value="TreeGrafter"/>
</dbReference>
<evidence type="ECO:0000256" key="2">
    <source>
        <dbReference type="ARBA" id="ARBA00012485"/>
    </source>
</evidence>
<accession>A0A183IHZ1</accession>
<dbReference type="PANTHER" id="PTHR45700">
    <property type="entry name" value="UBIQUITIN-PROTEIN LIGASE E3C"/>
    <property type="match status" value="1"/>
</dbReference>
<sequence length="173" mass="20105">MYVQIKDQLKAFTAGFRSLIHPEWLQIFSADEFQKIISGEYDDIDLQDLRKNVQYFGGFHNNHPVIKWLWSVLQDDFSPEERHLFLKFVTSSSKPPVLGFSRLEPPFSIRCVEVSDDQDEGDTLGSVVRGFLAIRKKDPVSRLPTTSTCFNLLKLPIYRKKATLRDKLRYAIH</sequence>
<evidence type="ECO:0000313" key="9">
    <source>
        <dbReference type="WBParaSite" id="SBAD_0000339001-mRNA-1"/>
    </source>
</evidence>
<evidence type="ECO:0000259" key="6">
    <source>
        <dbReference type="PROSITE" id="PS50237"/>
    </source>
</evidence>
<dbReference type="SUPFAM" id="SSF56204">
    <property type="entry name" value="Hect, E3 ligase catalytic domain"/>
    <property type="match status" value="1"/>
</dbReference>
<dbReference type="InterPro" id="IPR044611">
    <property type="entry name" value="E3A/B/C-like"/>
</dbReference>
<keyword evidence="4 5" id="KW-0833">Ubl conjugation pathway</keyword>
<dbReference type="Gene3D" id="3.90.1750.10">
    <property type="entry name" value="Hect, E3 ligase catalytic domains"/>
    <property type="match status" value="1"/>
</dbReference>
<dbReference type="InterPro" id="IPR000569">
    <property type="entry name" value="HECT_dom"/>
</dbReference>
<dbReference type="AlphaFoldDB" id="A0A183IHZ1"/>
<protein>
    <recommendedName>
        <fullName evidence="2">HECT-type E3 ubiquitin transferase</fullName>
        <ecNumber evidence="2">2.3.2.26</ecNumber>
    </recommendedName>
</protein>
<feature type="domain" description="HECT" evidence="6">
    <location>
        <begin position="1"/>
        <end position="173"/>
    </location>
</feature>
<dbReference type="Proteomes" id="UP000270296">
    <property type="component" value="Unassembled WGS sequence"/>
</dbReference>
<dbReference type="Gene3D" id="3.30.2410.10">
    <property type="entry name" value="Hect, E3 ligase catalytic domain"/>
    <property type="match status" value="1"/>
</dbReference>
<evidence type="ECO:0000313" key="7">
    <source>
        <dbReference type="EMBL" id="VDP00473.1"/>
    </source>
</evidence>
<comment type="catalytic activity">
    <reaction evidence="1">
        <text>S-ubiquitinyl-[E2 ubiquitin-conjugating enzyme]-L-cysteine + [acceptor protein]-L-lysine = [E2 ubiquitin-conjugating enzyme]-L-cysteine + N(6)-ubiquitinyl-[acceptor protein]-L-lysine.</text>
        <dbReference type="EC" id="2.3.2.26"/>
    </reaction>
</comment>
<evidence type="ECO:0000256" key="1">
    <source>
        <dbReference type="ARBA" id="ARBA00000885"/>
    </source>
</evidence>
<dbReference type="GO" id="GO:0061630">
    <property type="term" value="F:ubiquitin protein ligase activity"/>
    <property type="evidence" value="ECO:0007669"/>
    <property type="project" value="UniProtKB-EC"/>
</dbReference>
<dbReference type="GO" id="GO:0000209">
    <property type="term" value="P:protein polyubiquitination"/>
    <property type="evidence" value="ECO:0007669"/>
    <property type="project" value="InterPro"/>
</dbReference>
<reference evidence="9" key="1">
    <citation type="submission" date="2016-06" db="UniProtKB">
        <authorList>
            <consortium name="WormBaseParasite"/>
        </authorList>
    </citation>
    <scope>IDENTIFICATION</scope>
</reference>
<dbReference type="WBParaSite" id="SBAD_0000339001-mRNA-1">
    <property type="protein sequence ID" value="SBAD_0000339001-mRNA-1"/>
    <property type="gene ID" value="SBAD_0000339001"/>
</dbReference>
<proteinExistence type="predicted"/>
<dbReference type="EMBL" id="UZAM01007638">
    <property type="protein sequence ID" value="VDP00473.1"/>
    <property type="molecule type" value="Genomic_DNA"/>
</dbReference>
<dbReference type="PANTHER" id="PTHR45700:SF3">
    <property type="entry name" value="UBIQUITIN-PROTEIN LIGASE E3B"/>
    <property type="match status" value="1"/>
</dbReference>